<comment type="caution">
    <text evidence="1">The sequence shown here is derived from an EMBL/GenBank/DDBJ whole genome shotgun (WGS) entry which is preliminary data.</text>
</comment>
<gene>
    <name evidence="1" type="ORF">STAS_34267</name>
</gene>
<accession>A0A5A7RH40</accession>
<dbReference type="OrthoDB" id="691528at2759"/>
<dbReference type="PANTHER" id="PTHR33090">
    <property type="entry name" value="DUF3774 DOMAIN PROTEIN-RELATED"/>
    <property type="match status" value="1"/>
</dbReference>
<organism evidence="1 2">
    <name type="scientific">Striga asiatica</name>
    <name type="common">Asiatic witchweed</name>
    <name type="synonym">Buchnera asiatica</name>
    <dbReference type="NCBI Taxonomy" id="4170"/>
    <lineage>
        <taxon>Eukaryota</taxon>
        <taxon>Viridiplantae</taxon>
        <taxon>Streptophyta</taxon>
        <taxon>Embryophyta</taxon>
        <taxon>Tracheophyta</taxon>
        <taxon>Spermatophyta</taxon>
        <taxon>Magnoliopsida</taxon>
        <taxon>eudicotyledons</taxon>
        <taxon>Gunneridae</taxon>
        <taxon>Pentapetalae</taxon>
        <taxon>asterids</taxon>
        <taxon>lamiids</taxon>
        <taxon>Lamiales</taxon>
        <taxon>Orobanchaceae</taxon>
        <taxon>Buchnereae</taxon>
        <taxon>Striga</taxon>
    </lineage>
</organism>
<name>A0A5A7RH40_STRAF</name>
<evidence type="ECO:0000313" key="2">
    <source>
        <dbReference type="Proteomes" id="UP000325081"/>
    </source>
</evidence>
<evidence type="ECO:0000313" key="1">
    <source>
        <dbReference type="EMBL" id="GER56535.1"/>
    </source>
</evidence>
<dbReference type="EMBL" id="BKCP01012736">
    <property type="protein sequence ID" value="GER56535.1"/>
    <property type="molecule type" value="Genomic_DNA"/>
</dbReference>
<dbReference type="InterPro" id="IPR022251">
    <property type="entry name" value="DUF3774_wound-induced"/>
</dbReference>
<dbReference type="AlphaFoldDB" id="A0A5A7RH40"/>
<dbReference type="Pfam" id="PF12609">
    <property type="entry name" value="DUF3774"/>
    <property type="match status" value="1"/>
</dbReference>
<proteinExistence type="predicted"/>
<protein>
    <submittedName>
        <fullName evidence="1">Wound-responsive family protein</fullName>
    </submittedName>
</protein>
<sequence>MSRAARNGWIVATSIGAVEALKDQLGVCRWNYGLRLIQQNAKKSVQSYYSALLVSSKSNSASPCDGHNVMSIGKKIEKREKGMKKVMDLSCLGPTTVRF</sequence>
<dbReference type="Proteomes" id="UP000325081">
    <property type="component" value="Unassembled WGS sequence"/>
</dbReference>
<keyword evidence="2" id="KW-1185">Reference proteome</keyword>
<reference evidence="2" key="1">
    <citation type="journal article" date="2019" name="Curr. Biol.">
        <title>Genome Sequence of Striga asiatica Provides Insight into the Evolution of Plant Parasitism.</title>
        <authorList>
            <person name="Yoshida S."/>
            <person name="Kim S."/>
            <person name="Wafula E.K."/>
            <person name="Tanskanen J."/>
            <person name="Kim Y.M."/>
            <person name="Honaas L."/>
            <person name="Yang Z."/>
            <person name="Spallek T."/>
            <person name="Conn C.E."/>
            <person name="Ichihashi Y."/>
            <person name="Cheong K."/>
            <person name="Cui S."/>
            <person name="Der J.P."/>
            <person name="Gundlach H."/>
            <person name="Jiao Y."/>
            <person name="Hori C."/>
            <person name="Ishida J.K."/>
            <person name="Kasahara H."/>
            <person name="Kiba T."/>
            <person name="Kim M.S."/>
            <person name="Koo N."/>
            <person name="Laohavisit A."/>
            <person name="Lee Y.H."/>
            <person name="Lumba S."/>
            <person name="McCourt P."/>
            <person name="Mortimer J.C."/>
            <person name="Mutuku J.M."/>
            <person name="Nomura T."/>
            <person name="Sasaki-Sekimoto Y."/>
            <person name="Seto Y."/>
            <person name="Wang Y."/>
            <person name="Wakatake T."/>
            <person name="Sakakibara H."/>
            <person name="Demura T."/>
            <person name="Yamaguchi S."/>
            <person name="Yoneyama K."/>
            <person name="Manabe R.I."/>
            <person name="Nelson D.C."/>
            <person name="Schulman A.H."/>
            <person name="Timko M.P."/>
            <person name="dePamphilis C.W."/>
            <person name="Choi D."/>
            <person name="Shirasu K."/>
        </authorList>
    </citation>
    <scope>NUCLEOTIDE SEQUENCE [LARGE SCALE GENOMIC DNA]</scope>
    <source>
        <strain evidence="2">cv. UVA1</strain>
    </source>
</reference>